<reference evidence="6 7" key="1">
    <citation type="submission" date="2014-07" db="EMBL/GenBank/DDBJ databases">
        <title>Methanogenic archaea and the global carbon cycle.</title>
        <authorList>
            <person name="Henriksen J.R."/>
            <person name="Luke J."/>
            <person name="Reinhart S."/>
            <person name="Benedict M.N."/>
            <person name="Youngblut N.D."/>
            <person name="Metcalf M.E."/>
            <person name="Whitaker R.J."/>
            <person name="Metcalf W.W."/>
        </authorList>
    </citation>
    <scope>NUCLEOTIDE SEQUENCE [LARGE SCALE GENOMIC DNA]</scope>
    <source>
        <strain evidence="6 7">HB-1</strain>
    </source>
</reference>
<name>A0A0E3WSM9_9EURY</name>
<accession>A0A0E3WSM9</accession>
<dbReference type="InterPro" id="IPR001100">
    <property type="entry name" value="Pyr_nuc-diS_OxRdtase"/>
</dbReference>
<organism evidence="6 7">
    <name type="scientific">Methanosarcina horonobensis HB-1 = JCM 15518</name>
    <dbReference type="NCBI Taxonomy" id="1434110"/>
    <lineage>
        <taxon>Archaea</taxon>
        <taxon>Methanobacteriati</taxon>
        <taxon>Methanobacteriota</taxon>
        <taxon>Stenosarchaea group</taxon>
        <taxon>Methanomicrobia</taxon>
        <taxon>Methanosarcinales</taxon>
        <taxon>Methanosarcinaceae</taxon>
        <taxon>Methanosarcina</taxon>
    </lineage>
</organism>
<dbReference type="GO" id="GO:0016491">
    <property type="term" value="F:oxidoreductase activity"/>
    <property type="evidence" value="ECO:0007669"/>
    <property type="project" value="InterPro"/>
</dbReference>
<dbReference type="EMBL" id="CP009516">
    <property type="protein sequence ID" value="AKB76985.1"/>
    <property type="molecule type" value="Genomic_DNA"/>
</dbReference>
<dbReference type="Pfam" id="PF07992">
    <property type="entry name" value="Pyr_redox_2"/>
    <property type="match status" value="1"/>
</dbReference>
<dbReference type="RefSeq" id="WP_048137136.1">
    <property type="nucleotide sequence ID" value="NZ_CP009516.1"/>
</dbReference>
<keyword evidence="3" id="KW-0274">FAD</keyword>
<dbReference type="PANTHER" id="PTHR43014:SF5">
    <property type="entry name" value="GLUTATHIONE REDUCTASE (NADPH)"/>
    <property type="match status" value="1"/>
</dbReference>
<feature type="domain" description="FAD/NAD(P)-binding" evidence="5">
    <location>
        <begin position="5"/>
        <end position="324"/>
    </location>
</feature>
<dbReference type="PRINTS" id="PR00368">
    <property type="entry name" value="FADPNR"/>
</dbReference>
<dbReference type="InterPro" id="IPR016156">
    <property type="entry name" value="FAD/NAD-linked_Rdtase_dimer_sf"/>
</dbReference>
<dbReference type="PRINTS" id="PR00411">
    <property type="entry name" value="PNDRDTASEI"/>
</dbReference>
<dbReference type="InterPro" id="IPR004099">
    <property type="entry name" value="Pyr_nucl-diS_OxRdtase_dimer"/>
</dbReference>
<dbReference type="Proteomes" id="UP000033101">
    <property type="component" value="Chromosome"/>
</dbReference>
<dbReference type="PANTHER" id="PTHR43014">
    <property type="entry name" value="MERCURIC REDUCTASE"/>
    <property type="match status" value="1"/>
</dbReference>
<evidence type="ECO:0000256" key="1">
    <source>
        <dbReference type="ARBA" id="ARBA00007532"/>
    </source>
</evidence>
<evidence type="ECO:0000313" key="6">
    <source>
        <dbReference type="EMBL" id="AKB76985.1"/>
    </source>
</evidence>
<evidence type="ECO:0000313" key="7">
    <source>
        <dbReference type="Proteomes" id="UP000033101"/>
    </source>
</evidence>
<dbReference type="GeneID" id="24829631"/>
<dbReference type="InterPro" id="IPR036188">
    <property type="entry name" value="FAD/NAD-bd_sf"/>
</dbReference>
<dbReference type="Pfam" id="PF02852">
    <property type="entry name" value="Pyr_redox_dim"/>
    <property type="match status" value="1"/>
</dbReference>
<evidence type="ECO:0000259" key="4">
    <source>
        <dbReference type="Pfam" id="PF02852"/>
    </source>
</evidence>
<dbReference type="PIRSF" id="PIRSF000350">
    <property type="entry name" value="Mercury_reductase_MerA"/>
    <property type="match status" value="1"/>
</dbReference>
<comment type="similarity">
    <text evidence="1">Belongs to the class-I pyridine nucleotide-disulfide oxidoreductase family.</text>
</comment>
<dbReference type="Gene3D" id="3.30.390.30">
    <property type="match status" value="1"/>
</dbReference>
<dbReference type="Gene3D" id="3.50.50.60">
    <property type="entry name" value="FAD/NAD(P)-binding domain"/>
    <property type="match status" value="2"/>
</dbReference>
<keyword evidence="7" id="KW-1185">Reference proteome</keyword>
<dbReference type="HOGENOM" id="CLU_016755_2_0_2"/>
<dbReference type="SUPFAM" id="SSF51905">
    <property type="entry name" value="FAD/NAD(P)-binding domain"/>
    <property type="match status" value="1"/>
</dbReference>
<evidence type="ECO:0000259" key="5">
    <source>
        <dbReference type="Pfam" id="PF07992"/>
    </source>
</evidence>
<evidence type="ECO:0000256" key="2">
    <source>
        <dbReference type="ARBA" id="ARBA00022630"/>
    </source>
</evidence>
<keyword evidence="2" id="KW-0285">Flavoprotein</keyword>
<evidence type="ECO:0000256" key="3">
    <source>
        <dbReference type="ARBA" id="ARBA00022827"/>
    </source>
</evidence>
<protein>
    <submittedName>
        <fullName evidence="6">Dihydrolipoyl dehydrogenase</fullName>
    </submittedName>
</protein>
<dbReference type="PATRIC" id="fig|1434110.4.peg.604"/>
<dbReference type="KEGG" id="mhor:MSHOH_0502"/>
<proteinExistence type="inferred from homology"/>
<dbReference type="STRING" id="1434110.MSHOH_0502"/>
<gene>
    <name evidence="6" type="ORF">MSHOH_0502</name>
</gene>
<dbReference type="OrthoDB" id="27922at2157"/>
<dbReference type="InterPro" id="IPR023753">
    <property type="entry name" value="FAD/NAD-binding_dom"/>
</dbReference>
<sequence length="450" mass="49160">MQKEYDIIIIGTGTAGRTLAGRAESSGLKFAIIDSREYGGTCPLRGCDPKKVLANVSEATDWNNRLIGKGAGTKEPLNIDWPSLIKFKRTFTEGYPQETEKVFADMGIDMYHGRAYFENENTVIVGKYTLKGKYIFLATGSKPRKLSIPGEEYLTTSEEFMETEKLPAKIVFVGGGYISFEFAHIARRAGAEVLILHRSEKPLGGFDSDMVDLLVKASETASIGVLVNRPVVAVEKGSNGFLVRTEYKTEAGPETQTFNADMVVNGAGRVPDLEDLHLESAGVKAEKKGIIVDKHMRTSNPCVYAGGDCTAEGIQLTPVATLQGEVAAANILDGNEAEADYTGIPSAVFTIPVLASVGSSEEKDYEKYKVIFSDRSNWNTTRRTGLQFAASKVILDETNDRIVGAHILGPHAEEAINIFAMAMRLGLRASDIKKMVFTYPTICSDIRYMF</sequence>
<feature type="domain" description="Pyridine nucleotide-disulphide oxidoreductase dimerisation" evidence="4">
    <location>
        <begin position="344"/>
        <end position="443"/>
    </location>
</feature>
<dbReference type="SUPFAM" id="SSF55424">
    <property type="entry name" value="FAD/NAD-linked reductases, dimerisation (C-terminal) domain"/>
    <property type="match status" value="1"/>
</dbReference>
<dbReference type="AlphaFoldDB" id="A0A0E3WSM9"/>